<keyword evidence="10" id="KW-0732">Signal</keyword>
<name>A0ABQ4PPB2_9GAMM</name>
<comment type="cofactor">
    <cofactor evidence="9">
        <name>Zn(2+)</name>
        <dbReference type="ChEBI" id="CHEBI:29105"/>
    </cofactor>
    <text evidence="9">Binds 1 zinc ion per subunit.</text>
</comment>
<evidence type="ECO:0000313" key="14">
    <source>
        <dbReference type="EMBL" id="GIU50502.1"/>
    </source>
</evidence>
<dbReference type="Proteomes" id="UP000887104">
    <property type="component" value="Unassembled WGS sequence"/>
</dbReference>
<evidence type="ECO:0000256" key="8">
    <source>
        <dbReference type="ARBA" id="ARBA00023049"/>
    </source>
</evidence>
<keyword evidence="6 9" id="KW-0378">Hydrolase</keyword>
<evidence type="ECO:0000256" key="1">
    <source>
        <dbReference type="ARBA" id="ARBA00000098"/>
    </source>
</evidence>
<evidence type="ECO:0000259" key="11">
    <source>
        <dbReference type="Pfam" id="PF01433"/>
    </source>
</evidence>
<gene>
    <name evidence="14" type="primary">pepN_2</name>
    <name evidence="14" type="ORF">TUM4438_36710</name>
</gene>
<comment type="caution">
    <text evidence="14">The sequence shown here is derived from an EMBL/GenBank/DDBJ whole genome shotgun (WGS) entry which is preliminary data.</text>
</comment>
<dbReference type="EMBL" id="BPEY01000088">
    <property type="protein sequence ID" value="GIU50502.1"/>
    <property type="molecule type" value="Genomic_DNA"/>
</dbReference>
<dbReference type="InterPro" id="IPR034016">
    <property type="entry name" value="M1_APN-typ"/>
</dbReference>
<comment type="catalytic activity">
    <reaction evidence="1">
        <text>Release of an N-terminal amino acid, Xaa-|-Yaa- from a peptide, amide or arylamide. Xaa is preferably Ala, but may be most amino acids including Pro (slow action). When a terminal hydrophobic residue is followed by a prolyl residue, the two may be released as an intact Xaa-Pro dipeptide.</text>
        <dbReference type="EC" id="3.4.11.2"/>
    </reaction>
</comment>
<evidence type="ECO:0000256" key="10">
    <source>
        <dbReference type="SAM" id="SignalP"/>
    </source>
</evidence>
<feature type="domain" description="ERAP1-like C-terminal" evidence="12">
    <location>
        <begin position="526"/>
        <end position="838"/>
    </location>
</feature>
<dbReference type="InterPro" id="IPR027268">
    <property type="entry name" value="Peptidase_M4/M1_CTD_sf"/>
</dbReference>
<keyword evidence="15" id="KW-1185">Reference proteome</keyword>
<protein>
    <recommendedName>
        <fullName evidence="9">Aminopeptidase</fullName>
        <ecNumber evidence="9">3.4.11.-</ecNumber>
    </recommendedName>
</protein>
<dbReference type="Gene3D" id="1.25.50.20">
    <property type="match status" value="1"/>
</dbReference>
<dbReference type="InterPro" id="IPR045357">
    <property type="entry name" value="Aminopeptidase_N-like_N"/>
</dbReference>
<sequence>MYRIVTATLVSLTCAASYQAQANEYVLSKVAKPISQSVAMTLDPNKDDFFGNTSIKLEVLSATQQLQLNGVAYLPSNIQLAGAKDCSMTSKQLDTGIVLFNCAHEITPGQYTLSMDFEAPYNRQSVGLYKTMDGGLPYLFTQFEMSDARRAFPVFDEPEYKIPFQVTITAPKTDKVYSNTPETKTTTADNMTTHVFAETKPLSSYLVAFAVGQFEEIPVSGMKVPGRVITTKGKIELAQYAAKQMPIVLSALEEYFGVDYPYAKLDTVAVPEFPFGAMENAGLITYREDILLLDEATASQNSKERAVSIIGHELAHQWYGNLVTMQWWNDLWLNEAFASWMAAKVTHQTHPEFESNLSLSKNYVMALDSRVSTKPIRKPIKTEADIMDGLGLAYNKGEAVLDMVENYIGVDAFNKGIRQYIKDHAYKNTEADDLWNALSKASGKDVGKVLSTFIEQSSYPLVNVSVDGKRLTLNQKRFVTAGTDAPAQRWTVPVSIKYGKGNTVEQTTVLLEKDSQTFELAFAPEWVYPDADAMGYYRWLLDEVQMTQLLNNAKSKLSVRERKALVLAADALLDAGLVSGGELLNILGEFIDDPHPEVVSTALGYLQSQKGTFIDESNQQKWAKFIAARAQVAIDKYGLEVKPGENTAVSKLRPTLVQLLAFEAEDRATIVTATKEAKSYLSGSDKVDPYLIGTHLTIAIYNGDSSLLDQAKRVFETTKDPLKRTRLMMALGYAPTKELQSDILAYTLTDNIKAPDLRYILAGQDYSKERKQRFRNWVYANYAEIKDKLPPFAVANIPYYTGSGCEADALIKTENFFKSKLATTPEYGRTLAKLEESVNNCVALKQREQASVEAYLNRL</sequence>
<dbReference type="InterPro" id="IPR014782">
    <property type="entry name" value="Peptidase_M1_dom"/>
</dbReference>
<dbReference type="PANTHER" id="PTHR11533:SF174">
    <property type="entry name" value="PUROMYCIN-SENSITIVE AMINOPEPTIDASE-RELATED"/>
    <property type="match status" value="1"/>
</dbReference>
<evidence type="ECO:0000256" key="6">
    <source>
        <dbReference type="ARBA" id="ARBA00022801"/>
    </source>
</evidence>
<dbReference type="InterPro" id="IPR001930">
    <property type="entry name" value="Peptidase_M1"/>
</dbReference>
<keyword evidence="3 9" id="KW-0031">Aminopeptidase</keyword>
<dbReference type="RefSeq" id="WP_276521592.1">
    <property type="nucleotide sequence ID" value="NZ_BPEY01000088.1"/>
</dbReference>
<dbReference type="EC" id="3.4.11.-" evidence="9"/>
<feature type="domain" description="Aminopeptidase N-like N-terminal" evidence="13">
    <location>
        <begin position="33"/>
        <end position="206"/>
    </location>
</feature>
<keyword evidence="4 9" id="KW-0645">Protease</keyword>
<evidence type="ECO:0000256" key="2">
    <source>
        <dbReference type="ARBA" id="ARBA00010136"/>
    </source>
</evidence>
<dbReference type="Gene3D" id="1.10.390.10">
    <property type="entry name" value="Neutral Protease Domain 2"/>
    <property type="match status" value="1"/>
</dbReference>
<dbReference type="InterPro" id="IPR024571">
    <property type="entry name" value="ERAP1-like_C_dom"/>
</dbReference>
<evidence type="ECO:0000259" key="12">
    <source>
        <dbReference type="Pfam" id="PF11838"/>
    </source>
</evidence>
<evidence type="ECO:0000313" key="15">
    <source>
        <dbReference type="Proteomes" id="UP000887104"/>
    </source>
</evidence>
<dbReference type="Pfam" id="PF11838">
    <property type="entry name" value="ERAP1_C"/>
    <property type="match status" value="1"/>
</dbReference>
<evidence type="ECO:0000259" key="13">
    <source>
        <dbReference type="Pfam" id="PF17900"/>
    </source>
</evidence>
<dbReference type="PRINTS" id="PR00756">
    <property type="entry name" value="ALADIPTASE"/>
</dbReference>
<evidence type="ECO:0000256" key="7">
    <source>
        <dbReference type="ARBA" id="ARBA00022833"/>
    </source>
</evidence>
<proteinExistence type="inferred from homology"/>
<dbReference type="Gene3D" id="2.60.40.1910">
    <property type="match status" value="1"/>
</dbReference>
<keyword evidence="7 9" id="KW-0862">Zinc</keyword>
<dbReference type="PANTHER" id="PTHR11533">
    <property type="entry name" value="PROTEASE M1 ZINC METALLOPROTEASE"/>
    <property type="match status" value="1"/>
</dbReference>
<comment type="similarity">
    <text evidence="2 9">Belongs to the peptidase M1 family.</text>
</comment>
<dbReference type="CDD" id="cd09601">
    <property type="entry name" value="M1_APN-Q_like"/>
    <property type="match status" value="1"/>
</dbReference>
<dbReference type="SUPFAM" id="SSF55486">
    <property type="entry name" value="Metalloproteases ('zincins'), catalytic domain"/>
    <property type="match status" value="1"/>
</dbReference>
<evidence type="ECO:0000256" key="9">
    <source>
        <dbReference type="RuleBase" id="RU364040"/>
    </source>
</evidence>
<evidence type="ECO:0000256" key="4">
    <source>
        <dbReference type="ARBA" id="ARBA00022670"/>
    </source>
</evidence>
<feature type="chain" id="PRO_5047282476" description="Aminopeptidase" evidence="10">
    <location>
        <begin position="23"/>
        <end position="859"/>
    </location>
</feature>
<evidence type="ECO:0000256" key="3">
    <source>
        <dbReference type="ARBA" id="ARBA00022438"/>
    </source>
</evidence>
<keyword evidence="5 9" id="KW-0479">Metal-binding</keyword>
<keyword evidence="8 9" id="KW-0482">Metalloprotease</keyword>
<dbReference type="Gene3D" id="2.60.40.1730">
    <property type="entry name" value="tricorn interacting facor f3 domain"/>
    <property type="match status" value="1"/>
</dbReference>
<dbReference type="InterPro" id="IPR042097">
    <property type="entry name" value="Aminopeptidase_N-like_N_sf"/>
</dbReference>
<dbReference type="SUPFAM" id="SSF63737">
    <property type="entry name" value="Leukotriene A4 hydrolase N-terminal domain"/>
    <property type="match status" value="1"/>
</dbReference>
<dbReference type="InterPro" id="IPR050344">
    <property type="entry name" value="Peptidase_M1_aminopeptidases"/>
</dbReference>
<reference evidence="14" key="1">
    <citation type="submission" date="2021-05" db="EMBL/GenBank/DDBJ databases">
        <title>Molecular characterization for Shewanella algae harboring chromosomal blaOXA-55-like strains isolated from clinical and environment sample.</title>
        <authorList>
            <person name="Ohama Y."/>
            <person name="Aoki K."/>
            <person name="Harada S."/>
            <person name="Moriya K."/>
            <person name="Ishii Y."/>
            <person name="Tateda K."/>
        </authorList>
    </citation>
    <scope>NUCLEOTIDE SEQUENCE</scope>
    <source>
        <strain evidence="14">JCM 11563</strain>
    </source>
</reference>
<organism evidence="14 15">
    <name type="scientific">Shewanella sairae</name>
    <dbReference type="NCBI Taxonomy" id="190310"/>
    <lineage>
        <taxon>Bacteria</taxon>
        <taxon>Pseudomonadati</taxon>
        <taxon>Pseudomonadota</taxon>
        <taxon>Gammaproteobacteria</taxon>
        <taxon>Alteromonadales</taxon>
        <taxon>Shewanellaceae</taxon>
        <taxon>Shewanella</taxon>
    </lineage>
</organism>
<dbReference type="Pfam" id="PF01433">
    <property type="entry name" value="Peptidase_M1"/>
    <property type="match status" value="1"/>
</dbReference>
<dbReference type="Pfam" id="PF17900">
    <property type="entry name" value="Peptidase_M1_N"/>
    <property type="match status" value="1"/>
</dbReference>
<dbReference type="GO" id="GO:0004177">
    <property type="term" value="F:aminopeptidase activity"/>
    <property type="evidence" value="ECO:0007669"/>
    <property type="project" value="UniProtKB-KW"/>
</dbReference>
<evidence type="ECO:0000256" key="5">
    <source>
        <dbReference type="ARBA" id="ARBA00022723"/>
    </source>
</evidence>
<feature type="domain" description="Peptidase M1 membrane alanine aminopeptidase" evidence="11">
    <location>
        <begin position="242"/>
        <end position="453"/>
    </location>
</feature>
<feature type="signal peptide" evidence="10">
    <location>
        <begin position="1"/>
        <end position="22"/>
    </location>
</feature>
<accession>A0ABQ4PPB2</accession>